<organism evidence="6 7">
    <name type="scientific">Tetraparma gracilis</name>
    <dbReference type="NCBI Taxonomy" id="2962635"/>
    <lineage>
        <taxon>Eukaryota</taxon>
        <taxon>Sar</taxon>
        <taxon>Stramenopiles</taxon>
        <taxon>Ochrophyta</taxon>
        <taxon>Bolidophyceae</taxon>
        <taxon>Parmales</taxon>
        <taxon>Triparmaceae</taxon>
        <taxon>Tetraparma</taxon>
    </lineage>
</organism>
<evidence type="ECO:0000256" key="1">
    <source>
        <dbReference type="ARBA" id="ARBA00022723"/>
    </source>
</evidence>
<evidence type="ECO:0000313" key="7">
    <source>
        <dbReference type="Proteomes" id="UP001165060"/>
    </source>
</evidence>
<feature type="compositionally biased region" description="Basic and acidic residues" evidence="4">
    <location>
        <begin position="246"/>
        <end position="264"/>
    </location>
</feature>
<accession>A0ABQ6M6V4</accession>
<feature type="region of interest" description="Disordered" evidence="4">
    <location>
        <begin position="147"/>
        <end position="273"/>
    </location>
</feature>
<dbReference type="Proteomes" id="UP001165060">
    <property type="component" value="Unassembled WGS sequence"/>
</dbReference>
<reference evidence="6 7" key="1">
    <citation type="journal article" date="2023" name="Commun. Biol.">
        <title>Genome analysis of Parmales, the sister group of diatoms, reveals the evolutionary specialization of diatoms from phago-mixotrophs to photoautotrophs.</title>
        <authorList>
            <person name="Ban H."/>
            <person name="Sato S."/>
            <person name="Yoshikawa S."/>
            <person name="Yamada K."/>
            <person name="Nakamura Y."/>
            <person name="Ichinomiya M."/>
            <person name="Sato N."/>
            <person name="Blanc-Mathieu R."/>
            <person name="Endo H."/>
            <person name="Kuwata A."/>
            <person name="Ogata H."/>
        </authorList>
    </citation>
    <scope>NUCLEOTIDE SEQUENCE [LARGE SCALE GENOMIC DNA]</scope>
</reference>
<dbReference type="Pfam" id="PF07496">
    <property type="entry name" value="zf-CW"/>
    <property type="match status" value="1"/>
</dbReference>
<evidence type="ECO:0000256" key="2">
    <source>
        <dbReference type="ARBA" id="ARBA00022771"/>
    </source>
</evidence>
<name>A0ABQ6M6V4_9STRA</name>
<protein>
    <recommendedName>
        <fullName evidence="5">CW-type domain-containing protein</fullName>
    </recommendedName>
</protein>
<keyword evidence="2" id="KW-0863">Zinc-finger</keyword>
<sequence>MSSPQERMLLLMCKASQWPAALSLLLASPSPLPLLLHQDEQGAAAVHHAARGGAPLPLVQAMLSRAGGSAAQLASLREGAGRRTALHLAAAAATDAGVVRALVAAGPGALAMRAGEGRGLTPLQFAEASGGGREGGLQREILEALRSAGGEREAGKPSPVPKVGEPPVAEAGKKSVPSAADEAVPEVASEAGEQPPRLSPRKRAKPVKLELHPFPPKKKPRMGRPPKKSAKTPAKATKKTPKKARAPPEDADILKAIDEEERRPRTPPAPALTTEGLLHDAELYTEAFREAISVHAYANALSYARLAQSCLIDLGAQFDTAHIVPVMTSPQASDASLALASDAHAGYSAAVLNGSTYRVSLREDEPEGIASGAWARCAVCSKYRSLGPDDPPIEKGRDAAWSCHLLRDNMPGMNPCDAPEDVLGEAEP</sequence>
<gene>
    <name evidence="6" type="ORF">TeGR_g13723</name>
</gene>
<comment type="caution">
    <text evidence="6">The sequence shown here is derived from an EMBL/GenBank/DDBJ whole genome shotgun (WGS) entry which is preliminary data.</text>
</comment>
<feature type="compositionally biased region" description="Basic residues" evidence="4">
    <location>
        <begin position="215"/>
        <end position="245"/>
    </location>
</feature>
<keyword evidence="7" id="KW-1185">Reference proteome</keyword>
<keyword evidence="1" id="KW-0479">Metal-binding</keyword>
<dbReference type="InterPro" id="IPR011124">
    <property type="entry name" value="Znf_CW"/>
</dbReference>
<evidence type="ECO:0000313" key="6">
    <source>
        <dbReference type="EMBL" id="GMI20711.1"/>
    </source>
</evidence>
<dbReference type="PROSITE" id="PS51050">
    <property type="entry name" value="ZF_CW"/>
    <property type="match status" value="1"/>
</dbReference>
<feature type="domain" description="CW-type" evidence="5">
    <location>
        <begin position="368"/>
        <end position="424"/>
    </location>
</feature>
<dbReference type="Gene3D" id="3.30.40.100">
    <property type="match status" value="1"/>
</dbReference>
<keyword evidence="3" id="KW-0862">Zinc</keyword>
<evidence type="ECO:0000259" key="5">
    <source>
        <dbReference type="PROSITE" id="PS51050"/>
    </source>
</evidence>
<dbReference type="InterPro" id="IPR036770">
    <property type="entry name" value="Ankyrin_rpt-contain_sf"/>
</dbReference>
<dbReference type="Gene3D" id="1.25.40.20">
    <property type="entry name" value="Ankyrin repeat-containing domain"/>
    <property type="match status" value="1"/>
</dbReference>
<dbReference type="EMBL" id="BRYB01002506">
    <property type="protein sequence ID" value="GMI20711.1"/>
    <property type="molecule type" value="Genomic_DNA"/>
</dbReference>
<proteinExistence type="predicted"/>
<evidence type="ECO:0000256" key="4">
    <source>
        <dbReference type="SAM" id="MobiDB-lite"/>
    </source>
</evidence>
<evidence type="ECO:0000256" key="3">
    <source>
        <dbReference type="ARBA" id="ARBA00022833"/>
    </source>
</evidence>